<dbReference type="AlphaFoldDB" id="F6CS77"/>
<keyword evidence="2" id="KW-1185">Reference proteome</keyword>
<dbReference type="Proteomes" id="UP000009230">
    <property type="component" value="Chromosome"/>
</dbReference>
<dbReference type="HOGENOM" id="CLU_432012_0_0_6"/>
<dbReference type="KEGG" id="mpc:Mar181_0810"/>
<reference evidence="1 2" key="1">
    <citation type="journal article" date="2012" name="Stand. Genomic Sci.">
        <title>Complete genome sequence of Marinomonas posidonica type strain (IVIA-Po-181(T)).</title>
        <authorList>
            <person name="Lucas-Elio P."/>
            <person name="Goodwin L."/>
            <person name="Woyke T."/>
            <person name="Pitluck S."/>
            <person name="Nolan M."/>
            <person name="Kyrpides N.C."/>
            <person name="Detter J.C."/>
            <person name="Copeland A."/>
            <person name="Lu M."/>
            <person name="Bruce D."/>
            <person name="Detter C."/>
            <person name="Tapia R."/>
            <person name="Han S."/>
            <person name="Land M.L."/>
            <person name="Ivanova N."/>
            <person name="Mikhailova N."/>
            <person name="Johnston A.W."/>
            <person name="Sanchez-Amat A."/>
        </authorList>
    </citation>
    <scope>NUCLEOTIDE SEQUENCE [LARGE SCALE GENOMIC DNA]</scope>
    <source>
        <strain evidence="2">CECT 7376 / NCIMB 14433 / IVIA-Po-181</strain>
    </source>
</reference>
<dbReference type="STRING" id="491952.Mar181_0810"/>
<sequence length="633" mass="71807">MSERDLGKVDASFPMVDIESAVVSYAITPRSSLLSLQLALEAFALNVTDINLPVFHQRLTSLQCLVAQLITSGSPYRFDCQQVMLTASDALFQLTMAMPLGRDYLQAQSRVLSEHNPCWQQLNNLLSQVELVAEKYRFEGRITSSSQTAIEPLLRALSEFGQVAFQVERMEAEGLIGVFYLESIQTIEGLNERFPQLIWRRLESYHVEKPEAPSSALVNDSLSRIDGQAKQLMMSGFLSWFQPKKLSYAERDRLLNRYEISMKEAFYQPFANCFDVDGGHYDDIKEAHRFVPFESGEKATLSDGGQAYPLRLLGRYYAVVSDSSDEQSQAPYISSCMGDDVLPSSLYQIDYLSHFYVFDQQESFLHKVDWHELVWRDGVAYVEFAVNQEARLVLSLKVFSKPPEEACLVFDQVEKQDVLIVTVAGRHVAIPFCSVRRLEAFPLLVNHEIQGVKNIWQDKFGQLLLEPWLNAFEINQKKLQKIRTEAVSGTVKKGYYLGRSQKACLIVSAELVADVIANQTPTSFFFVDDLGREERSFLSNQNQCIELITMNALESGFRETNSRLDFSVILEADGLSVALQFASFDWYEEPPSLELRSGRELSNDLEHEDLVVLDKKNYLSFVADHLSSATACK</sequence>
<dbReference type="EMBL" id="CP002771">
    <property type="protein sequence ID" value="AEF53864.1"/>
    <property type="molecule type" value="Genomic_DNA"/>
</dbReference>
<accession>F6CS77</accession>
<name>F6CS77_MARPP</name>
<evidence type="ECO:0000313" key="1">
    <source>
        <dbReference type="EMBL" id="AEF53864.1"/>
    </source>
</evidence>
<evidence type="ECO:0000313" key="2">
    <source>
        <dbReference type="Proteomes" id="UP000009230"/>
    </source>
</evidence>
<gene>
    <name evidence="1" type="ordered locus">Mar181_0810</name>
</gene>
<organism evidence="1 2">
    <name type="scientific">Marinomonas posidonica (strain CECT 7376 / NCIMB 14433 / IVIA-Po-181)</name>
    <dbReference type="NCBI Taxonomy" id="491952"/>
    <lineage>
        <taxon>Bacteria</taxon>
        <taxon>Pseudomonadati</taxon>
        <taxon>Pseudomonadota</taxon>
        <taxon>Gammaproteobacteria</taxon>
        <taxon>Oceanospirillales</taxon>
        <taxon>Oceanospirillaceae</taxon>
        <taxon>Marinomonas</taxon>
    </lineage>
</organism>
<dbReference type="OrthoDB" id="6093488at2"/>
<dbReference type="RefSeq" id="WP_013795340.1">
    <property type="nucleotide sequence ID" value="NC_015559.1"/>
</dbReference>
<proteinExistence type="predicted"/>
<protein>
    <submittedName>
        <fullName evidence="1">Uncharacterized protein</fullName>
    </submittedName>
</protein>